<keyword evidence="8" id="KW-1185">Reference proteome</keyword>
<dbReference type="PRINTS" id="PR00368">
    <property type="entry name" value="FADPNR"/>
</dbReference>
<dbReference type="GO" id="GO:0016491">
    <property type="term" value="F:oxidoreductase activity"/>
    <property type="evidence" value="ECO:0007669"/>
    <property type="project" value="UniProtKB-KW"/>
</dbReference>
<feature type="compositionally biased region" description="Low complexity" evidence="4">
    <location>
        <begin position="175"/>
        <end position="186"/>
    </location>
</feature>
<dbReference type="InterPro" id="IPR023753">
    <property type="entry name" value="FAD/NAD-binding_dom"/>
</dbReference>
<dbReference type="SUPFAM" id="SSF51905">
    <property type="entry name" value="FAD/NAD(P)-binding domain"/>
    <property type="match status" value="1"/>
</dbReference>
<keyword evidence="2" id="KW-0274">FAD</keyword>
<dbReference type="Proteomes" id="UP001152607">
    <property type="component" value="Unassembled WGS sequence"/>
</dbReference>
<evidence type="ECO:0008006" key="9">
    <source>
        <dbReference type="Google" id="ProtNLM"/>
    </source>
</evidence>
<evidence type="ECO:0000256" key="4">
    <source>
        <dbReference type="SAM" id="MobiDB-lite"/>
    </source>
</evidence>
<evidence type="ECO:0000259" key="5">
    <source>
        <dbReference type="Pfam" id="PF07992"/>
    </source>
</evidence>
<evidence type="ECO:0000259" key="6">
    <source>
        <dbReference type="Pfam" id="PF19834"/>
    </source>
</evidence>
<feature type="region of interest" description="Disordered" evidence="4">
    <location>
        <begin position="174"/>
        <end position="194"/>
    </location>
</feature>
<dbReference type="PANTHER" id="PTHR23023">
    <property type="entry name" value="DIMETHYLANILINE MONOOXYGENASE"/>
    <property type="match status" value="1"/>
</dbReference>
<dbReference type="Pfam" id="PF19834">
    <property type="entry name" value="DUF6314"/>
    <property type="match status" value="1"/>
</dbReference>
<evidence type="ECO:0000313" key="8">
    <source>
        <dbReference type="Proteomes" id="UP001152607"/>
    </source>
</evidence>
<dbReference type="Pfam" id="PF07992">
    <property type="entry name" value="Pyr_redox_2"/>
    <property type="match status" value="1"/>
</dbReference>
<organism evidence="7 8">
    <name type="scientific">Periconia digitata</name>
    <dbReference type="NCBI Taxonomy" id="1303443"/>
    <lineage>
        <taxon>Eukaryota</taxon>
        <taxon>Fungi</taxon>
        <taxon>Dikarya</taxon>
        <taxon>Ascomycota</taxon>
        <taxon>Pezizomycotina</taxon>
        <taxon>Dothideomycetes</taxon>
        <taxon>Pleosporomycetidae</taxon>
        <taxon>Pleosporales</taxon>
        <taxon>Massarineae</taxon>
        <taxon>Periconiaceae</taxon>
        <taxon>Periconia</taxon>
    </lineage>
</organism>
<gene>
    <name evidence="7" type="ORF">PDIGIT_LOCUS14731</name>
</gene>
<evidence type="ECO:0000256" key="3">
    <source>
        <dbReference type="ARBA" id="ARBA00023002"/>
    </source>
</evidence>
<dbReference type="PRINTS" id="PR00411">
    <property type="entry name" value="PNDRDTASEI"/>
</dbReference>
<proteinExistence type="predicted"/>
<evidence type="ECO:0000256" key="1">
    <source>
        <dbReference type="ARBA" id="ARBA00022630"/>
    </source>
</evidence>
<name>A0A9W4UU72_9PLEO</name>
<keyword evidence="3" id="KW-0560">Oxidoreductase</keyword>
<dbReference type="InterPro" id="IPR045632">
    <property type="entry name" value="DUF6314"/>
</dbReference>
<dbReference type="InterPro" id="IPR050346">
    <property type="entry name" value="FMO-like"/>
</dbReference>
<evidence type="ECO:0000256" key="2">
    <source>
        <dbReference type="ARBA" id="ARBA00022827"/>
    </source>
</evidence>
<dbReference type="Gene3D" id="3.50.50.60">
    <property type="entry name" value="FAD/NAD(P)-binding domain"/>
    <property type="match status" value="1"/>
</dbReference>
<reference evidence="7" key="1">
    <citation type="submission" date="2023-01" db="EMBL/GenBank/DDBJ databases">
        <authorList>
            <person name="Van Ghelder C."/>
            <person name="Rancurel C."/>
        </authorList>
    </citation>
    <scope>NUCLEOTIDE SEQUENCE</scope>
    <source>
        <strain evidence="7">CNCM I-4278</strain>
    </source>
</reference>
<feature type="domain" description="FAD/NAD(P)-binding" evidence="5">
    <location>
        <begin position="4"/>
        <end position="223"/>
    </location>
</feature>
<dbReference type="AlphaFoldDB" id="A0A9W4UU72"/>
<dbReference type="EMBL" id="CAOQHR010000012">
    <property type="protein sequence ID" value="CAI6341534.1"/>
    <property type="molecule type" value="Genomic_DNA"/>
</dbReference>
<dbReference type="InterPro" id="IPR036188">
    <property type="entry name" value="FAD/NAD-bd_sf"/>
</dbReference>
<evidence type="ECO:0000313" key="7">
    <source>
        <dbReference type="EMBL" id="CAI6341534.1"/>
    </source>
</evidence>
<keyword evidence="1" id="KW-0285">Flavoprotein</keyword>
<dbReference type="OrthoDB" id="66881at2759"/>
<feature type="domain" description="DUF6314" evidence="6">
    <location>
        <begin position="590"/>
        <end position="746"/>
    </location>
</feature>
<accession>A0A9W4UU72</accession>
<comment type="caution">
    <text evidence="7">The sequence shown here is derived from an EMBL/GenBank/DDBJ whole genome shotgun (WGS) entry which is preliminary data.</text>
</comment>
<protein>
    <recommendedName>
        <fullName evidence="9">FAD/NAD(P)-binding domain-containing protein</fullName>
    </recommendedName>
</protein>
<sequence length="752" mass="83302">MAKSVAVIGGGPAGLVAAKTLLQHAGSSKFNVTVFEAAERVGGMWRGMPGEMGNYCSPEMRTNLSRYAVSFSDLSWSSVDLSDPSTGSKNSGSPPMFPKAWQVGRYLEEYVRKFSLSNIIRLNRRVTAADLVGDPGTWRVTSIDSLTQVESTESFDYLIVASGFFDRPAQPILRTQSTSSEPPTTTIQHSSQFRDVSSLTDKPGKILVIGGGISGAEAAATAALQLSSARYSPGKDKPSWAGSVIHHVMSRPFYCLPRYLPRNPYNPAIQGHNLSPYFLPLDLIVYNLSGRGDGPIHPSNGLMPPDKAQKAHEAIRFLLGGDQRDSGREELVCKPHVTQYPVFTAISDTYMGYVRSGLIVPIKGRVESITQHADQSSLGERYIATIISEGIFADETKNRSTVDNVVGVIEATGYQVHLDYLSNRVKERLDYDPECSRVPFLLSSGSIFNPNVTGMAFVGFYEGPYWEVMETQARIVAQAWADTSARETKAPDMDMSQSRSVREAVKRGAPEVPQFWMADYVGLVEEFARIAGVVRHDLSFDGRREGPAFPARYCATDNEEALSVVREVADTLQASEHNARFIAAAAFRAMQGEWVLRRKIDSRHAAMPGGTFKGKAHLHPRVPTADAYTAEYLYIEEGNLTMDNGLSFAASRRYVYRYRESTDTITAWFVEEDGLTTSTLFNTWEFYAPEDTQKGWLAKGHHWCTPDTYKNNCEFRFQGVNLESFGITYEVSGPKKDYSHESWYSRSPLASV</sequence>